<comment type="caution">
    <text evidence="2">The sequence shown here is derived from an EMBL/GenBank/DDBJ whole genome shotgun (WGS) entry which is preliminary data.</text>
</comment>
<name>A0A8S3PQ62_MYTED</name>
<evidence type="ECO:0000313" key="2">
    <source>
        <dbReference type="EMBL" id="CAG2184941.1"/>
    </source>
</evidence>
<dbReference type="CDD" id="cd01671">
    <property type="entry name" value="CARD"/>
    <property type="match status" value="1"/>
</dbReference>
<gene>
    <name evidence="2" type="ORF">MEDL_594</name>
</gene>
<organism evidence="2 3">
    <name type="scientific">Mytilus edulis</name>
    <name type="common">Blue mussel</name>
    <dbReference type="NCBI Taxonomy" id="6550"/>
    <lineage>
        <taxon>Eukaryota</taxon>
        <taxon>Metazoa</taxon>
        <taxon>Spiralia</taxon>
        <taxon>Lophotrochozoa</taxon>
        <taxon>Mollusca</taxon>
        <taxon>Bivalvia</taxon>
        <taxon>Autobranchia</taxon>
        <taxon>Pteriomorphia</taxon>
        <taxon>Mytilida</taxon>
        <taxon>Mytiloidea</taxon>
        <taxon>Mytilidae</taxon>
        <taxon>Mytilinae</taxon>
        <taxon>Mytilus</taxon>
    </lineage>
</organism>
<dbReference type="Proteomes" id="UP000683360">
    <property type="component" value="Unassembled WGS sequence"/>
</dbReference>
<proteinExistence type="predicted"/>
<reference evidence="2" key="1">
    <citation type="submission" date="2021-03" db="EMBL/GenBank/DDBJ databases">
        <authorList>
            <person name="Bekaert M."/>
        </authorList>
    </citation>
    <scope>NUCLEOTIDE SEQUENCE</scope>
</reference>
<accession>A0A8S3PQ62</accession>
<dbReference type="EMBL" id="CAJPWZ010000051">
    <property type="protein sequence ID" value="CAG2184941.1"/>
    <property type="molecule type" value="Genomic_DNA"/>
</dbReference>
<keyword evidence="3" id="KW-1185">Reference proteome</keyword>
<evidence type="ECO:0000256" key="1">
    <source>
        <dbReference type="SAM" id="MobiDB-lite"/>
    </source>
</evidence>
<sequence length="418" mass="47928">MNVSSIENQNEFKYLQTTRVHKIGGKIHVICSDDGSKVTFRRDNQECCSHIDVDKKTWITANLLFGNITAQIENPYMCFHRIKGENINLTETKSKANLKTINPSTVCYIPYRLRTNDQLQLHLTPVKFDGRPPSVYFVKMAVSEYDPEIFMNNLKPIHCLEDLPVNIIPPEVCSAEGDINVEICDNKVITKQSSLPEVVANTGIDISRGFYCLFELYRVKLSCLRIGPALESNISSQNIPSSNINGLSPNNSTNGLDQEDSHRVTGTKSESQKEKFDQIFDIIEALERENYDKLDIRADFECVKCRLSEIKNKLSSTSYIHTQITESEIAMKIRENYSRLLICIDPLTLSDHLFQENMISFDNHQHVRNKWQVDPTNAKRDLLAMLMVRKLDKNVLRKVLTNCKQEHVHDILFPENAM</sequence>
<evidence type="ECO:0000313" key="3">
    <source>
        <dbReference type="Proteomes" id="UP000683360"/>
    </source>
</evidence>
<dbReference type="InterPro" id="IPR011029">
    <property type="entry name" value="DEATH-like_dom_sf"/>
</dbReference>
<protein>
    <submittedName>
        <fullName evidence="2">Uncharacterized protein</fullName>
    </submittedName>
</protein>
<feature type="region of interest" description="Disordered" evidence="1">
    <location>
        <begin position="241"/>
        <end position="272"/>
    </location>
</feature>
<dbReference type="OrthoDB" id="6074571at2759"/>
<feature type="compositionally biased region" description="Polar residues" evidence="1">
    <location>
        <begin position="246"/>
        <end position="256"/>
    </location>
</feature>
<dbReference type="AlphaFoldDB" id="A0A8S3PQ62"/>
<dbReference type="Gene3D" id="1.10.533.10">
    <property type="entry name" value="Death Domain, Fas"/>
    <property type="match status" value="1"/>
</dbReference>